<gene>
    <name evidence="1" type="ORF">VRLFYP33_02294</name>
</gene>
<proteinExistence type="predicted"/>
<organism evidence="1">
    <name type="scientific">Veillonella ratti</name>
    <dbReference type="NCBI Taxonomy" id="103892"/>
    <lineage>
        <taxon>Bacteria</taxon>
        <taxon>Bacillati</taxon>
        <taxon>Bacillota</taxon>
        <taxon>Negativicutes</taxon>
        <taxon>Veillonellales</taxon>
        <taxon>Veillonellaceae</taxon>
        <taxon>Veillonella</taxon>
    </lineage>
</organism>
<sequence>MQMSWDLDFISEKDFREHVKSTIEKYKEKMRDYNLIEFNRNIVDPIKLLFDKSVYHKTWEEIISSEIFRQRDKSSNNDIGYFHQNIFKYFKGCQVPNAGWDVIFKKPDGIQVYADGGKVQTIYVEMKNKHNTMNSSSSAKTYIKMQNQILNDDNCACFLVEVIAKESQNTIWRTKVDNQNVSHRLIRRVSMDQFYSIVTGDKYAFYKMCKVLPHIINDIIKEDNQIKEQNDTVIDDLKTQWNSVYSDLDYELAMTLSMYMLGFSSYLGFDRPINFIRR</sequence>
<dbReference type="GO" id="GO:0003677">
    <property type="term" value="F:DNA binding"/>
    <property type="evidence" value="ECO:0007669"/>
    <property type="project" value="InterPro"/>
</dbReference>
<dbReference type="InterPro" id="IPR019057">
    <property type="entry name" value="Restrct_endonuc_II_Eco47II"/>
</dbReference>
<accession>A0A6N3FEZ3</accession>
<keyword evidence="1" id="KW-0540">Nuclease</keyword>
<keyword evidence="1" id="KW-0378">Hydrolase</keyword>
<keyword evidence="1" id="KW-0255">Endonuclease</keyword>
<dbReference type="Pfam" id="PF09553">
    <property type="entry name" value="RE_Eco47II"/>
    <property type="match status" value="1"/>
</dbReference>
<dbReference type="GO" id="GO:0009036">
    <property type="term" value="F:type II site-specific deoxyribonuclease activity"/>
    <property type="evidence" value="ECO:0007669"/>
    <property type="project" value="InterPro"/>
</dbReference>
<evidence type="ECO:0000313" key="1">
    <source>
        <dbReference type="EMBL" id="VYU50691.1"/>
    </source>
</evidence>
<dbReference type="GO" id="GO:0009307">
    <property type="term" value="P:DNA restriction-modification system"/>
    <property type="evidence" value="ECO:0007669"/>
    <property type="project" value="InterPro"/>
</dbReference>
<reference evidence="1" key="1">
    <citation type="submission" date="2019-11" db="EMBL/GenBank/DDBJ databases">
        <authorList>
            <person name="Feng L."/>
        </authorList>
    </citation>
    <scope>NUCLEOTIDE SEQUENCE</scope>
    <source>
        <strain evidence="1">VrattiLFYP33</strain>
    </source>
</reference>
<dbReference type="AlphaFoldDB" id="A0A6N3FEZ3"/>
<name>A0A6N3FEZ3_9FIRM</name>
<protein>
    <submittedName>
        <fullName evidence="1">Eco47II restriction endonuclease</fullName>
    </submittedName>
</protein>
<dbReference type="EMBL" id="CACRUX010000099">
    <property type="protein sequence ID" value="VYU50691.1"/>
    <property type="molecule type" value="Genomic_DNA"/>
</dbReference>